<evidence type="ECO:0008006" key="3">
    <source>
        <dbReference type="Google" id="ProtNLM"/>
    </source>
</evidence>
<evidence type="ECO:0000313" key="2">
    <source>
        <dbReference type="Proteomes" id="UP000001479"/>
    </source>
</evidence>
<gene>
    <name evidence="1" type="ordered locus">M164_0526</name>
</gene>
<evidence type="ECO:0000313" key="1">
    <source>
        <dbReference type="EMBL" id="ACR41157.1"/>
    </source>
</evidence>
<dbReference type="HOGENOM" id="CLU_958528_0_0_2"/>
<dbReference type="RefSeq" id="WP_012735557.1">
    <property type="nucleotide sequence ID" value="NC_012726.1"/>
</dbReference>
<reference evidence="1 2" key="1">
    <citation type="journal article" date="2009" name="Proc. Natl. Acad. Sci. U.S.A.">
        <title>Biogeography of the Sulfolobus islandicus pan-genome.</title>
        <authorList>
            <person name="Reno M.L."/>
            <person name="Held N.L."/>
            <person name="Fields C.J."/>
            <person name="Burke P.V."/>
            <person name="Whitaker R.J."/>
        </authorList>
    </citation>
    <scope>NUCLEOTIDE SEQUENCE [LARGE SCALE GENOMIC DNA]</scope>
    <source>
        <strain evidence="2">M.16.4 / Kamchatka #3</strain>
    </source>
</reference>
<dbReference type="GeneID" id="84060994"/>
<dbReference type="AlphaFoldDB" id="C4KEG0"/>
<name>C4KEG0_SACI6</name>
<dbReference type="Proteomes" id="UP000001479">
    <property type="component" value="Chromosome"/>
</dbReference>
<accession>C4KEG0</accession>
<protein>
    <recommendedName>
        <fullName evidence="3">Thermopsin</fullName>
    </recommendedName>
</protein>
<dbReference type="KEGG" id="sid:M164_0526"/>
<organism evidence="1 2">
    <name type="scientific">Saccharolobus islandicus (strain M.16.4 / Kamchatka #3)</name>
    <name type="common">Sulfolobus islandicus</name>
    <dbReference type="NCBI Taxonomy" id="426118"/>
    <lineage>
        <taxon>Archaea</taxon>
        <taxon>Thermoproteota</taxon>
        <taxon>Thermoprotei</taxon>
        <taxon>Sulfolobales</taxon>
        <taxon>Sulfolobaceae</taxon>
        <taxon>Saccharolobus</taxon>
    </lineage>
</organism>
<dbReference type="EMBL" id="CP001402">
    <property type="protein sequence ID" value="ACR41157.1"/>
    <property type="molecule type" value="Genomic_DNA"/>
</dbReference>
<proteinExistence type="predicted"/>
<sequence length="290" mass="31485">MRKSLLALLTLSLALLSLLITPTMALNSGGSQIPIYLTSVYTSSILQGLGFSFNNSNNWVETNYISITINLPSSPPNSYQINNAYSIIAGLSPYPVSNINIFNNLLQAYVELFTSPPYTYPNEIGFVVSYGSTTFYSYTTLYSSFAGTQLTITISYTGNGFYVQFSDSNGFSHSVSVSSVNFVPYGALILGSLVPNGNYYYFPIGNMLPNASVNFSYTISSFTIQGNPATSVGMATISPQYGTPIYVSSTGWFKWVSGSPTLINPTAYTYTNLARIGGSMQISYTTSQLY</sequence>